<evidence type="ECO:0000313" key="9">
    <source>
        <dbReference type="Proteomes" id="UP000828390"/>
    </source>
</evidence>
<dbReference type="EMBL" id="JAIWYP010000002">
    <property type="protein sequence ID" value="KAH3873265.1"/>
    <property type="molecule type" value="Genomic_DNA"/>
</dbReference>
<feature type="domain" description="C2H2-type" evidence="7">
    <location>
        <begin position="269"/>
        <end position="297"/>
    </location>
</feature>
<dbReference type="GO" id="GO:0000981">
    <property type="term" value="F:DNA-binding transcription factor activity, RNA polymerase II-specific"/>
    <property type="evidence" value="ECO:0007669"/>
    <property type="project" value="TreeGrafter"/>
</dbReference>
<organism evidence="8 9">
    <name type="scientific">Dreissena polymorpha</name>
    <name type="common">Zebra mussel</name>
    <name type="synonym">Mytilus polymorpha</name>
    <dbReference type="NCBI Taxonomy" id="45954"/>
    <lineage>
        <taxon>Eukaryota</taxon>
        <taxon>Metazoa</taxon>
        <taxon>Spiralia</taxon>
        <taxon>Lophotrochozoa</taxon>
        <taxon>Mollusca</taxon>
        <taxon>Bivalvia</taxon>
        <taxon>Autobranchia</taxon>
        <taxon>Heteroconchia</taxon>
        <taxon>Euheterodonta</taxon>
        <taxon>Imparidentia</taxon>
        <taxon>Neoheterodontei</taxon>
        <taxon>Myida</taxon>
        <taxon>Dreissenoidea</taxon>
        <taxon>Dreissenidae</taxon>
        <taxon>Dreissena</taxon>
    </lineage>
</organism>
<dbReference type="PANTHER" id="PTHR24408:SF58">
    <property type="entry name" value="TRANSCRIPTION FACTOR (TFIIIA), PUTATIVE (AFU_ORTHOLOGUE AFUA_1G05150)-RELATED"/>
    <property type="match status" value="1"/>
</dbReference>
<sequence>MDDSDMEYDDFKDNLAEYDEDDDFADEVDESMDANDASVEKSDSMNDKKSRMSQVEILDCPTCGKQVKGKWGLAKHMQVHIKSDSPRTPKHRKPRIKKRGLSETMPMTCEHCGKVVRGKWGLRTHINRMHIGIKDHPCQICPMQFYGRTALESHKLMVHTKRCTKCKRYIEESEPWTEDIDRFCTRNVTCLCGAVLIFSSKKNVDVGGSESELENLNDTEDVGEISDVKKELEKSILDDNEQNKQEEIAKKIKKIKDRKKQIASEITPLECTHCGQFLKGKNTLKQHIERVHLKIREHPCQICPKEFFTESDLDHHTLTVHTRKCIKCQGYVVESVPWTEGTDRFMKRDVLCACGEIVSFFSDIGPKRKIDDNEEDDGAKKMKRSYECEKCGKFFDRPTKLETHVKTHESNKQCHLCSVKFSDKASCEKHMKEAHSLVMLKCKVCKFQFSNADSLKVHYMKMHRNYLSDKGIETMLDAELDLGACEQAGQDESLASNISSILEQNQLNNLEIPLPPMVSRIDKLEQDLKPGQTMISQVDGGFIYVATKDPDLTNDGAREFVQEAIREGHVTVNSDEISIILKQLC</sequence>
<dbReference type="SMART" id="SM00355">
    <property type="entry name" value="ZnF_C2H2"/>
    <property type="match status" value="8"/>
</dbReference>
<keyword evidence="4" id="KW-0862">Zinc</keyword>
<feature type="domain" description="C2H2-type" evidence="7">
    <location>
        <begin position="107"/>
        <end position="135"/>
    </location>
</feature>
<dbReference type="PANTHER" id="PTHR24408">
    <property type="entry name" value="ZINC FINGER PROTEIN"/>
    <property type="match status" value="1"/>
</dbReference>
<dbReference type="GO" id="GO:0043565">
    <property type="term" value="F:sequence-specific DNA binding"/>
    <property type="evidence" value="ECO:0007669"/>
    <property type="project" value="TreeGrafter"/>
</dbReference>
<keyword evidence="3 5" id="KW-0863">Zinc-finger</keyword>
<feature type="compositionally biased region" description="Acidic residues" evidence="6">
    <location>
        <begin position="16"/>
        <end position="33"/>
    </location>
</feature>
<evidence type="ECO:0000256" key="4">
    <source>
        <dbReference type="ARBA" id="ARBA00022833"/>
    </source>
</evidence>
<keyword evidence="9" id="KW-1185">Reference proteome</keyword>
<proteinExistence type="predicted"/>
<dbReference type="InterPro" id="IPR013087">
    <property type="entry name" value="Znf_C2H2_type"/>
</dbReference>
<protein>
    <recommendedName>
        <fullName evidence="7">C2H2-type domain-containing protein</fullName>
    </recommendedName>
</protein>
<dbReference type="SUPFAM" id="SSF57667">
    <property type="entry name" value="beta-beta-alpha zinc fingers"/>
    <property type="match status" value="4"/>
</dbReference>
<feature type="domain" description="C2H2-type" evidence="7">
    <location>
        <begin position="136"/>
        <end position="164"/>
    </location>
</feature>
<dbReference type="Pfam" id="PF00096">
    <property type="entry name" value="zf-C2H2"/>
    <property type="match status" value="5"/>
</dbReference>
<dbReference type="GO" id="GO:0005634">
    <property type="term" value="C:nucleus"/>
    <property type="evidence" value="ECO:0007669"/>
    <property type="project" value="TreeGrafter"/>
</dbReference>
<keyword evidence="1" id="KW-0479">Metal-binding</keyword>
<feature type="compositionally biased region" description="Basic residues" evidence="6">
    <location>
        <begin position="88"/>
        <end position="99"/>
    </location>
</feature>
<feature type="domain" description="C2H2-type" evidence="7">
    <location>
        <begin position="58"/>
        <end position="85"/>
    </location>
</feature>
<dbReference type="AlphaFoldDB" id="A0A9D4MBM3"/>
<reference evidence="8" key="1">
    <citation type="journal article" date="2019" name="bioRxiv">
        <title>The Genome of the Zebra Mussel, Dreissena polymorpha: A Resource for Invasive Species Research.</title>
        <authorList>
            <person name="McCartney M.A."/>
            <person name="Auch B."/>
            <person name="Kono T."/>
            <person name="Mallez S."/>
            <person name="Zhang Y."/>
            <person name="Obille A."/>
            <person name="Becker A."/>
            <person name="Abrahante J.E."/>
            <person name="Garbe J."/>
            <person name="Badalamenti J.P."/>
            <person name="Herman A."/>
            <person name="Mangelson H."/>
            <person name="Liachko I."/>
            <person name="Sullivan S."/>
            <person name="Sone E.D."/>
            <person name="Koren S."/>
            <person name="Silverstein K.A.T."/>
            <person name="Beckman K.B."/>
            <person name="Gohl D.M."/>
        </authorList>
    </citation>
    <scope>NUCLEOTIDE SEQUENCE</scope>
    <source>
        <strain evidence="8">Duluth1</strain>
        <tissue evidence="8">Whole animal</tissue>
    </source>
</reference>
<evidence type="ECO:0000256" key="3">
    <source>
        <dbReference type="ARBA" id="ARBA00022771"/>
    </source>
</evidence>
<evidence type="ECO:0000256" key="5">
    <source>
        <dbReference type="PROSITE-ProRule" id="PRU00042"/>
    </source>
</evidence>
<gene>
    <name evidence="8" type="ORF">DPMN_036496</name>
</gene>
<feature type="compositionally biased region" description="Basic and acidic residues" evidence="6">
    <location>
        <begin position="38"/>
        <end position="50"/>
    </location>
</feature>
<comment type="caution">
    <text evidence="8">The sequence shown here is derived from an EMBL/GenBank/DDBJ whole genome shotgun (WGS) entry which is preliminary data.</text>
</comment>
<evidence type="ECO:0000256" key="2">
    <source>
        <dbReference type="ARBA" id="ARBA00022737"/>
    </source>
</evidence>
<feature type="domain" description="C2H2-type" evidence="7">
    <location>
        <begin position="386"/>
        <end position="413"/>
    </location>
</feature>
<feature type="region of interest" description="Disordered" evidence="6">
    <location>
        <begin position="80"/>
        <end position="99"/>
    </location>
</feature>
<accession>A0A9D4MBM3</accession>
<feature type="domain" description="C2H2-type" evidence="7">
    <location>
        <begin position="298"/>
        <end position="326"/>
    </location>
</feature>
<keyword evidence="2" id="KW-0677">Repeat</keyword>
<evidence type="ECO:0000256" key="6">
    <source>
        <dbReference type="SAM" id="MobiDB-lite"/>
    </source>
</evidence>
<dbReference type="GO" id="GO:0008270">
    <property type="term" value="F:zinc ion binding"/>
    <property type="evidence" value="ECO:0007669"/>
    <property type="project" value="UniProtKB-KW"/>
</dbReference>
<reference evidence="8" key="2">
    <citation type="submission" date="2020-11" db="EMBL/GenBank/DDBJ databases">
        <authorList>
            <person name="McCartney M.A."/>
            <person name="Auch B."/>
            <person name="Kono T."/>
            <person name="Mallez S."/>
            <person name="Becker A."/>
            <person name="Gohl D.M."/>
            <person name="Silverstein K.A.T."/>
            <person name="Koren S."/>
            <person name="Bechman K.B."/>
            <person name="Herman A."/>
            <person name="Abrahante J.E."/>
            <person name="Garbe J."/>
        </authorList>
    </citation>
    <scope>NUCLEOTIDE SEQUENCE</scope>
    <source>
        <strain evidence="8">Duluth1</strain>
        <tissue evidence="8">Whole animal</tissue>
    </source>
</reference>
<evidence type="ECO:0000259" key="7">
    <source>
        <dbReference type="PROSITE" id="PS50157"/>
    </source>
</evidence>
<dbReference type="Gene3D" id="3.30.160.60">
    <property type="entry name" value="Classic Zinc Finger"/>
    <property type="match status" value="4"/>
</dbReference>
<dbReference type="InterPro" id="IPR036236">
    <property type="entry name" value="Znf_C2H2_sf"/>
</dbReference>
<name>A0A9D4MBM3_DREPO</name>
<dbReference type="PROSITE" id="PS00028">
    <property type="entry name" value="ZINC_FINGER_C2H2_1"/>
    <property type="match status" value="8"/>
</dbReference>
<dbReference type="PROSITE" id="PS50157">
    <property type="entry name" value="ZINC_FINGER_C2H2_2"/>
    <property type="match status" value="6"/>
</dbReference>
<dbReference type="Proteomes" id="UP000828390">
    <property type="component" value="Unassembled WGS sequence"/>
</dbReference>
<evidence type="ECO:0000256" key="1">
    <source>
        <dbReference type="ARBA" id="ARBA00022723"/>
    </source>
</evidence>
<feature type="region of interest" description="Disordered" evidence="6">
    <location>
        <begin position="1"/>
        <end position="52"/>
    </location>
</feature>
<evidence type="ECO:0000313" key="8">
    <source>
        <dbReference type="EMBL" id="KAH3873265.1"/>
    </source>
</evidence>